<evidence type="ECO:0000313" key="2">
    <source>
        <dbReference type="Proteomes" id="UP000265520"/>
    </source>
</evidence>
<sequence length="90" mass="11007">MFIEEEGVKRINWSWTRELFQWEKEMEEVCSGLVLGVKRVESEGDCWKWRDEVYLLKEAYHSLIDEEEEEQDWYKDVWNQLIPSNMSMLA</sequence>
<accession>A0A392LX18</accession>
<keyword evidence="2" id="KW-1185">Reference proteome</keyword>
<protein>
    <submittedName>
        <fullName evidence="1">Uncharacterized protein</fullName>
    </submittedName>
</protein>
<name>A0A392LX18_9FABA</name>
<evidence type="ECO:0000313" key="1">
    <source>
        <dbReference type="EMBL" id="MCH79507.1"/>
    </source>
</evidence>
<dbReference type="Proteomes" id="UP000265520">
    <property type="component" value="Unassembled WGS sequence"/>
</dbReference>
<reference evidence="1 2" key="1">
    <citation type="journal article" date="2018" name="Front. Plant Sci.">
        <title>Red Clover (Trifolium pratense) and Zigzag Clover (T. medium) - A Picture of Genomic Similarities and Differences.</title>
        <authorList>
            <person name="Dluhosova J."/>
            <person name="Istvanek J."/>
            <person name="Nedelnik J."/>
            <person name="Repkova J."/>
        </authorList>
    </citation>
    <scope>NUCLEOTIDE SEQUENCE [LARGE SCALE GENOMIC DNA]</scope>
    <source>
        <strain evidence="2">cv. 10/8</strain>
        <tissue evidence="1">Leaf</tissue>
    </source>
</reference>
<dbReference type="EMBL" id="LXQA010000154">
    <property type="protein sequence ID" value="MCH79507.1"/>
    <property type="molecule type" value="Genomic_DNA"/>
</dbReference>
<organism evidence="1 2">
    <name type="scientific">Trifolium medium</name>
    <dbReference type="NCBI Taxonomy" id="97028"/>
    <lineage>
        <taxon>Eukaryota</taxon>
        <taxon>Viridiplantae</taxon>
        <taxon>Streptophyta</taxon>
        <taxon>Embryophyta</taxon>
        <taxon>Tracheophyta</taxon>
        <taxon>Spermatophyta</taxon>
        <taxon>Magnoliopsida</taxon>
        <taxon>eudicotyledons</taxon>
        <taxon>Gunneridae</taxon>
        <taxon>Pentapetalae</taxon>
        <taxon>rosids</taxon>
        <taxon>fabids</taxon>
        <taxon>Fabales</taxon>
        <taxon>Fabaceae</taxon>
        <taxon>Papilionoideae</taxon>
        <taxon>50 kb inversion clade</taxon>
        <taxon>NPAAA clade</taxon>
        <taxon>Hologalegina</taxon>
        <taxon>IRL clade</taxon>
        <taxon>Trifolieae</taxon>
        <taxon>Trifolium</taxon>
    </lineage>
</organism>
<proteinExistence type="predicted"/>
<gene>
    <name evidence="1" type="ORF">A2U01_0000257</name>
</gene>
<comment type="caution">
    <text evidence="1">The sequence shown here is derived from an EMBL/GenBank/DDBJ whole genome shotgun (WGS) entry which is preliminary data.</text>
</comment>
<dbReference type="AlphaFoldDB" id="A0A392LX18"/>